<dbReference type="RefSeq" id="WP_380642514.1">
    <property type="nucleotide sequence ID" value="NZ_JBHSQO010000061.1"/>
</dbReference>
<dbReference type="InterPro" id="IPR013830">
    <property type="entry name" value="SGNH_hydro"/>
</dbReference>
<dbReference type="SUPFAM" id="SSF52266">
    <property type="entry name" value="SGNH hydrolase"/>
    <property type="match status" value="1"/>
</dbReference>
<comment type="caution">
    <text evidence="2">The sequence shown here is derived from an EMBL/GenBank/DDBJ whole genome shotgun (WGS) entry which is preliminary data.</text>
</comment>
<proteinExistence type="predicted"/>
<feature type="domain" description="SGNH hydrolase-type esterase" evidence="1">
    <location>
        <begin position="47"/>
        <end position="317"/>
    </location>
</feature>
<evidence type="ECO:0000313" key="2">
    <source>
        <dbReference type="EMBL" id="MFC6094349.1"/>
    </source>
</evidence>
<name>A0ABW1PGR1_9PSEU</name>
<sequence>MARARYWLLGALAGVAGVIGTALFLEVGGATDPSGPPGNGPLTVVTLGDSTTSGEGAGDYAPETDGVRGNWCHRSGNALVNRIDVPGVEAKVNLACSGAATEDVTLDGTAQWTEPSQARRLTELARTHRVAAVLVAVGANDDPRFSRLMSDCLNARLKLATPCRGEIERDWRQRLDAVVPKVARALADVRRALADAGYRDGDYQLVQLSYASPLTPDIPEELRNLSGCPFLTEDLAWIRDHAVPDLSAALRTAADRADARFLDLSRAGHGHEACTGGEHPEHEWFTRLTLDWDGFADAERVEHASVESFHPNAAGHEQVAGCVGLFLGTAEREAACVPGEDGALHLSTEGADAARRGADAAHPR</sequence>
<dbReference type="InterPro" id="IPR036514">
    <property type="entry name" value="SGNH_hydro_sf"/>
</dbReference>
<dbReference type="Proteomes" id="UP001596220">
    <property type="component" value="Unassembled WGS sequence"/>
</dbReference>
<gene>
    <name evidence="2" type="ORF">ACFP3R_34215</name>
</gene>
<organism evidence="2 3">
    <name type="scientific">Saccharothrix lopnurensis</name>
    <dbReference type="NCBI Taxonomy" id="1670621"/>
    <lineage>
        <taxon>Bacteria</taxon>
        <taxon>Bacillati</taxon>
        <taxon>Actinomycetota</taxon>
        <taxon>Actinomycetes</taxon>
        <taxon>Pseudonocardiales</taxon>
        <taxon>Pseudonocardiaceae</taxon>
        <taxon>Saccharothrix</taxon>
    </lineage>
</organism>
<dbReference type="PANTHER" id="PTHR37981">
    <property type="entry name" value="LIPASE 2"/>
    <property type="match status" value="1"/>
</dbReference>
<keyword evidence="3" id="KW-1185">Reference proteome</keyword>
<dbReference type="Gene3D" id="3.40.50.1110">
    <property type="entry name" value="SGNH hydrolase"/>
    <property type="match status" value="1"/>
</dbReference>
<dbReference type="EMBL" id="JBHSQO010000061">
    <property type="protein sequence ID" value="MFC6094349.1"/>
    <property type="molecule type" value="Genomic_DNA"/>
</dbReference>
<evidence type="ECO:0000313" key="3">
    <source>
        <dbReference type="Proteomes" id="UP001596220"/>
    </source>
</evidence>
<dbReference type="InterPro" id="IPR037460">
    <property type="entry name" value="SEST-like"/>
</dbReference>
<dbReference type="PANTHER" id="PTHR37981:SF1">
    <property type="entry name" value="SGNH HYDROLASE-TYPE ESTERASE DOMAIN-CONTAINING PROTEIN"/>
    <property type="match status" value="1"/>
</dbReference>
<reference evidence="3" key="1">
    <citation type="journal article" date="2019" name="Int. J. Syst. Evol. Microbiol.">
        <title>The Global Catalogue of Microorganisms (GCM) 10K type strain sequencing project: providing services to taxonomists for standard genome sequencing and annotation.</title>
        <authorList>
            <consortium name="The Broad Institute Genomics Platform"/>
            <consortium name="The Broad Institute Genome Sequencing Center for Infectious Disease"/>
            <person name="Wu L."/>
            <person name="Ma J."/>
        </authorList>
    </citation>
    <scope>NUCLEOTIDE SEQUENCE [LARGE SCALE GENOMIC DNA]</scope>
    <source>
        <strain evidence="3">CGMCC 4.7246</strain>
    </source>
</reference>
<evidence type="ECO:0000259" key="1">
    <source>
        <dbReference type="Pfam" id="PF13472"/>
    </source>
</evidence>
<protein>
    <submittedName>
        <fullName evidence="2">GDSL-type esterase/lipase family protein</fullName>
    </submittedName>
</protein>
<accession>A0ABW1PGR1</accession>
<dbReference type="Pfam" id="PF13472">
    <property type="entry name" value="Lipase_GDSL_2"/>
    <property type="match status" value="1"/>
</dbReference>